<dbReference type="SMART" id="SM00219">
    <property type="entry name" value="TyrKc"/>
    <property type="match status" value="1"/>
</dbReference>
<evidence type="ECO:0000256" key="1">
    <source>
        <dbReference type="ARBA" id="ARBA00004167"/>
    </source>
</evidence>
<keyword evidence="11" id="KW-0829">Tyrosine-protein kinase</keyword>
<dbReference type="Gene3D" id="2.60.120.260">
    <property type="entry name" value="Galactose-binding domain-like"/>
    <property type="match status" value="1"/>
</dbReference>
<dbReference type="InterPro" id="IPR008266">
    <property type="entry name" value="Tyr_kinase_AS"/>
</dbReference>
<dbReference type="InterPro" id="IPR001090">
    <property type="entry name" value="Ephrin_rcpt_lig-bd_dom"/>
</dbReference>
<dbReference type="FunFam" id="1.10.510.10:FF:001512">
    <property type="entry name" value="Receptor tyrosine-protein kinase erbB-2"/>
    <property type="match status" value="1"/>
</dbReference>
<dbReference type="SUPFAM" id="SSF49265">
    <property type="entry name" value="Fibronectin type III"/>
    <property type="match status" value="1"/>
</dbReference>
<evidence type="ECO:0000256" key="5">
    <source>
        <dbReference type="ARBA" id="ARBA00022692"/>
    </source>
</evidence>
<accession>A0A7M5V4T0</accession>
<dbReference type="AlphaFoldDB" id="A0A7M5V4T0"/>
<keyword evidence="6" id="KW-0547">Nucleotide-binding</keyword>
<evidence type="ECO:0000259" key="14">
    <source>
        <dbReference type="PROSITE" id="PS50011"/>
    </source>
</evidence>
<evidence type="ECO:0000313" key="17">
    <source>
        <dbReference type="Proteomes" id="UP000594262"/>
    </source>
</evidence>
<dbReference type="SUPFAM" id="SSF56112">
    <property type="entry name" value="Protein kinase-like (PK-like)"/>
    <property type="match status" value="1"/>
</dbReference>
<evidence type="ECO:0000313" key="16">
    <source>
        <dbReference type="EnsemblMetazoa" id="CLYHEMP003598.3"/>
    </source>
</evidence>
<dbReference type="Gene3D" id="2.60.40.1770">
    <property type="entry name" value="ephrin a2 ectodomain"/>
    <property type="match status" value="1"/>
</dbReference>
<comment type="subcellular location">
    <subcellularLocation>
        <location evidence="2">Endomembrane system</location>
    </subcellularLocation>
    <subcellularLocation>
        <location evidence="1">Membrane</location>
        <topology evidence="1">Single-pass membrane protein</topology>
    </subcellularLocation>
</comment>
<evidence type="ECO:0000256" key="8">
    <source>
        <dbReference type="ARBA" id="ARBA00022840"/>
    </source>
</evidence>
<dbReference type="PROSITE" id="PS51550">
    <property type="entry name" value="EPH_LBD"/>
    <property type="match status" value="1"/>
</dbReference>
<dbReference type="Gene3D" id="1.10.510.10">
    <property type="entry name" value="Transferase(Phosphotransferase) domain 1"/>
    <property type="match status" value="1"/>
</dbReference>
<dbReference type="InterPro" id="IPR050449">
    <property type="entry name" value="Ephrin_rcpt_TKs"/>
</dbReference>
<dbReference type="OrthoDB" id="4062651at2759"/>
<dbReference type="PROSITE" id="PS00109">
    <property type="entry name" value="PROTEIN_KINASE_TYR"/>
    <property type="match status" value="1"/>
</dbReference>
<feature type="domain" description="Protein kinase" evidence="14">
    <location>
        <begin position="432"/>
        <end position="691"/>
    </location>
</feature>
<dbReference type="CDD" id="cd00063">
    <property type="entry name" value="FN3"/>
    <property type="match status" value="1"/>
</dbReference>
<dbReference type="PANTHER" id="PTHR46877">
    <property type="entry name" value="EPH RECEPTOR A5"/>
    <property type="match status" value="1"/>
</dbReference>
<dbReference type="GO" id="GO:0050793">
    <property type="term" value="P:regulation of developmental process"/>
    <property type="evidence" value="ECO:0007669"/>
    <property type="project" value="UniProtKB-ARBA"/>
</dbReference>
<dbReference type="GO" id="GO:0005524">
    <property type="term" value="F:ATP binding"/>
    <property type="evidence" value="ECO:0007669"/>
    <property type="project" value="UniProtKB-KW"/>
</dbReference>
<evidence type="ECO:0000256" key="4">
    <source>
        <dbReference type="ARBA" id="ARBA00022679"/>
    </source>
</evidence>
<evidence type="ECO:0000256" key="3">
    <source>
        <dbReference type="ARBA" id="ARBA00011902"/>
    </source>
</evidence>
<evidence type="ECO:0000256" key="12">
    <source>
        <dbReference type="ARBA" id="ARBA00023170"/>
    </source>
</evidence>
<organism evidence="16 17">
    <name type="scientific">Clytia hemisphaerica</name>
    <dbReference type="NCBI Taxonomy" id="252671"/>
    <lineage>
        <taxon>Eukaryota</taxon>
        <taxon>Metazoa</taxon>
        <taxon>Cnidaria</taxon>
        <taxon>Hydrozoa</taxon>
        <taxon>Hydroidolina</taxon>
        <taxon>Leptothecata</taxon>
        <taxon>Obeliida</taxon>
        <taxon>Clytiidae</taxon>
        <taxon>Clytia</taxon>
    </lineage>
</organism>
<dbReference type="EC" id="2.7.10.1" evidence="3"/>
<evidence type="ECO:0000256" key="11">
    <source>
        <dbReference type="ARBA" id="ARBA00023137"/>
    </source>
</evidence>
<evidence type="ECO:0000256" key="7">
    <source>
        <dbReference type="ARBA" id="ARBA00022777"/>
    </source>
</evidence>
<dbReference type="GO" id="GO:0030182">
    <property type="term" value="P:neuron differentiation"/>
    <property type="evidence" value="ECO:0007669"/>
    <property type="project" value="UniProtKB-ARBA"/>
</dbReference>
<dbReference type="InterPro" id="IPR001245">
    <property type="entry name" value="Ser-Thr/Tyr_kinase_cat_dom"/>
</dbReference>
<dbReference type="InterPro" id="IPR020635">
    <property type="entry name" value="Tyr_kinase_cat_dom"/>
</dbReference>
<dbReference type="PRINTS" id="PR00109">
    <property type="entry name" value="TYRKINASE"/>
</dbReference>
<dbReference type="EnsemblMetazoa" id="CLYHEMT003598.3">
    <property type="protein sequence ID" value="CLYHEMP003598.3"/>
    <property type="gene ID" value="CLYHEMG003598"/>
</dbReference>
<dbReference type="Proteomes" id="UP000594262">
    <property type="component" value="Unplaced"/>
</dbReference>
<keyword evidence="7" id="KW-0418">Kinase</keyword>
<dbReference type="PROSITE" id="PS50011">
    <property type="entry name" value="PROTEIN_KINASE_DOM"/>
    <property type="match status" value="1"/>
</dbReference>
<protein>
    <recommendedName>
        <fullName evidence="3">receptor protein-tyrosine kinase</fullName>
        <ecNumber evidence="3">2.7.10.1</ecNumber>
    </recommendedName>
</protein>
<proteinExistence type="predicted"/>
<keyword evidence="12" id="KW-0675">Receptor</keyword>
<dbReference type="InterPro" id="IPR003961">
    <property type="entry name" value="FN3_dom"/>
</dbReference>
<dbReference type="PANTHER" id="PTHR46877:SF14">
    <property type="entry name" value="RECEPTOR PROTEIN-TYROSINE KINASE"/>
    <property type="match status" value="1"/>
</dbReference>
<feature type="transmembrane region" description="Helical" evidence="13">
    <location>
        <begin position="362"/>
        <end position="385"/>
    </location>
</feature>
<keyword evidence="10 13" id="KW-0472">Membrane</keyword>
<reference evidence="16" key="1">
    <citation type="submission" date="2021-01" db="UniProtKB">
        <authorList>
            <consortium name="EnsemblMetazoa"/>
        </authorList>
    </citation>
    <scope>IDENTIFICATION</scope>
</reference>
<keyword evidence="4" id="KW-0808">Transferase</keyword>
<dbReference type="InterPro" id="IPR011009">
    <property type="entry name" value="Kinase-like_dom_sf"/>
</dbReference>
<evidence type="ECO:0000256" key="13">
    <source>
        <dbReference type="SAM" id="Phobius"/>
    </source>
</evidence>
<evidence type="ECO:0000259" key="15">
    <source>
        <dbReference type="PROSITE" id="PS51550"/>
    </source>
</evidence>
<dbReference type="SMART" id="SM00220">
    <property type="entry name" value="S_TKc"/>
    <property type="match status" value="1"/>
</dbReference>
<evidence type="ECO:0000256" key="2">
    <source>
        <dbReference type="ARBA" id="ARBA00004308"/>
    </source>
</evidence>
<name>A0A7M5V4T0_9CNID</name>
<dbReference type="GO" id="GO:0004714">
    <property type="term" value="F:transmembrane receptor protein tyrosine kinase activity"/>
    <property type="evidence" value="ECO:0007669"/>
    <property type="project" value="UniProtKB-EC"/>
</dbReference>
<sequence length="755" mass="84858">KILIFTSLLNYLSSEKVYIFDVFKRKGLTEDWNKDNSQCDGVSSWYFDENDQASPRFQVCFTRNCFLESPSYPITSINTVYADAKFTGRYCNALPKPNPDCGENITVNAIMLDTFPNTKTHNTPTEKEINFPVMDDLKVPIPQKNGRPPSFFDAKETITYDNKLNKTFIRLLFDSKMGCGGVSDLEVYYYKCPSTTSSLAVFGDINAPTYSENVKEYQGKCVDNAFQVVDEPLTMKCLWNGTIASTTGQCICLQGYEKEGNECKIPGKVRNLMQKSLDNGKVELSWDPPFAKGNNIITYLLTYGGSTKKTTLTTHILDPDVEEQTFSVEIAAQVSVGGQLLTGESSTFKEKIHVKGGAALDMAIGVGVGVVLLVIIIGIVAFYIYRKKNLKAINDDDGGKVEMKETSTYGKVLENPFENDENSGPEINPNSLTIVQMLSNGKSLDISKGALLKNGEMKTVVIKTLKETATESDRIDFLQEASLVGKMNHTNIIKYEGIILKSQPHTIALEYMLNGTLNLYLKKHDMKLTNLQLLGMARGVASGMKYLNELGFIHRDIAARNVVLADNGECKISNFGMCRELDGKGCFMAKDGKIAIIWAAPESAHQKIFTTASDVWSYGILLWEIMSYGERPYWNMESPADVLEAIDQGYRLPPLKNCPRVAYDMMLECWEIEHTKRPTINEILNRIDKWIDNPEELLDEATPDGYSSLYSNHSNKNGADYAEISDYADLKSVNDWLRQENRRVFFYNLMYTRRV</sequence>
<dbReference type="Pfam" id="PF25599">
    <property type="entry name" value="Ephrin_CRD"/>
    <property type="match status" value="1"/>
</dbReference>
<dbReference type="GO" id="GO:0048468">
    <property type="term" value="P:cell development"/>
    <property type="evidence" value="ECO:0007669"/>
    <property type="project" value="UniProtKB-ARBA"/>
</dbReference>
<dbReference type="InterPro" id="IPR000719">
    <property type="entry name" value="Prot_kinase_dom"/>
</dbReference>
<evidence type="ECO:0000256" key="9">
    <source>
        <dbReference type="ARBA" id="ARBA00022989"/>
    </source>
</evidence>
<dbReference type="GO" id="GO:0012505">
    <property type="term" value="C:endomembrane system"/>
    <property type="evidence" value="ECO:0007669"/>
    <property type="project" value="UniProtKB-SubCell"/>
</dbReference>
<dbReference type="GO" id="GO:0005886">
    <property type="term" value="C:plasma membrane"/>
    <property type="evidence" value="ECO:0007669"/>
    <property type="project" value="TreeGrafter"/>
</dbReference>
<dbReference type="InterPro" id="IPR036116">
    <property type="entry name" value="FN3_sf"/>
</dbReference>
<keyword evidence="8" id="KW-0067">ATP-binding</keyword>
<dbReference type="Pfam" id="PF07714">
    <property type="entry name" value="PK_Tyr_Ser-Thr"/>
    <property type="match status" value="1"/>
</dbReference>
<dbReference type="Gene3D" id="3.30.200.20">
    <property type="entry name" value="Phosphorylase Kinase, domain 1"/>
    <property type="match status" value="1"/>
</dbReference>
<evidence type="ECO:0000256" key="10">
    <source>
        <dbReference type="ARBA" id="ARBA00023136"/>
    </source>
</evidence>
<evidence type="ECO:0000256" key="6">
    <source>
        <dbReference type="ARBA" id="ARBA00022741"/>
    </source>
</evidence>
<keyword evidence="17" id="KW-1185">Reference proteome</keyword>
<keyword evidence="9 13" id="KW-1133">Transmembrane helix</keyword>
<keyword evidence="5 13" id="KW-0812">Transmembrane</keyword>
<feature type="domain" description="Eph LBD" evidence="15">
    <location>
        <begin position="1"/>
        <end position="197"/>
    </location>
</feature>